<dbReference type="AlphaFoldDB" id="A0A2C9LLG1"/>
<proteinExistence type="predicted"/>
<dbReference type="Proteomes" id="UP000076420">
    <property type="component" value="Unassembled WGS sequence"/>
</dbReference>
<dbReference type="OrthoDB" id="419198at2759"/>
<dbReference type="InterPro" id="IPR007074">
    <property type="entry name" value="LicD/FKTN/FKRP_NTP_transf"/>
</dbReference>
<name>A0A2C9LLG1_BIOGL</name>
<dbReference type="VEuPathDB" id="VectorBase:BGLAX_046511"/>
<dbReference type="InterPro" id="IPR052942">
    <property type="entry name" value="LPS_cholinephosphotransferase"/>
</dbReference>
<dbReference type="EnsemblMetazoa" id="BGLB032468-RA">
    <property type="protein sequence ID" value="BGLB032468-PA"/>
    <property type="gene ID" value="BGLB032468"/>
</dbReference>
<dbReference type="Pfam" id="PF04991">
    <property type="entry name" value="LicD"/>
    <property type="match status" value="1"/>
</dbReference>
<dbReference type="EnsemblMetazoa" id="BGLB032468-RC">
    <property type="protein sequence ID" value="BGLB032468-PC"/>
    <property type="gene ID" value="BGLB032468"/>
</dbReference>
<dbReference type="EnsemblMetazoa" id="BGLB032468-RE">
    <property type="protein sequence ID" value="BGLB032468-PE"/>
    <property type="gene ID" value="BGLB032468"/>
</dbReference>
<evidence type="ECO:0000313" key="3">
    <source>
        <dbReference type="Proteomes" id="UP000076420"/>
    </source>
</evidence>
<reference evidence="2" key="1">
    <citation type="submission" date="2020-05" db="UniProtKB">
        <authorList>
            <consortium name="EnsemblMetazoa"/>
        </authorList>
    </citation>
    <scope>IDENTIFICATION</scope>
    <source>
        <strain evidence="2">BB02</strain>
    </source>
</reference>
<dbReference type="PANTHER" id="PTHR43404">
    <property type="entry name" value="LIPOPOLYSACCHARIDE CHOLINEPHOSPHOTRANSFERASE LICD"/>
    <property type="match status" value="1"/>
</dbReference>
<dbReference type="PANTHER" id="PTHR43404:SF1">
    <property type="entry name" value="MNN4P"/>
    <property type="match status" value="1"/>
</dbReference>
<dbReference type="RefSeq" id="XP_013090032.2">
    <property type="nucleotide sequence ID" value="XM_013234578.2"/>
</dbReference>
<dbReference type="RefSeq" id="XP_013090030.2">
    <property type="nucleotide sequence ID" value="XM_013234576.2"/>
</dbReference>
<dbReference type="RefSeq" id="XP_013090033.2">
    <property type="nucleotide sequence ID" value="XM_013234579.2"/>
</dbReference>
<dbReference type="VEuPathDB" id="VectorBase:BGLB032468"/>
<evidence type="ECO:0000313" key="2">
    <source>
        <dbReference type="EnsemblMetazoa" id="BGLB032468-PD"/>
    </source>
</evidence>
<dbReference type="KEGG" id="bgt:106073899"/>
<feature type="domain" description="LicD/FKTN/FKRP nucleotidyltransferase" evidence="1">
    <location>
        <begin position="132"/>
        <end position="162"/>
    </location>
</feature>
<organism evidence="2 3">
    <name type="scientific">Biomphalaria glabrata</name>
    <name type="common">Bloodfluke planorb</name>
    <name type="synonym">Freshwater snail</name>
    <dbReference type="NCBI Taxonomy" id="6526"/>
    <lineage>
        <taxon>Eukaryota</taxon>
        <taxon>Metazoa</taxon>
        <taxon>Spiralia</taxon>
        <taxon>Lophotrochozoa</taxon>
        <taxon>Mollusca</taxon>
        <taxon>Gastropoda</taxon>
        <taxon>Heterobranchia</taxon>
        <taxon>Euthyneura</taxon>
        <taxon>Panpulmonata</taxon>
        <taxon>Hygrophila</taxon>
        <taxon>Lymnaeoidea</taxon>
        <taxon>Planorbidae</taxon>
        <taxon>Biomphalaria</taxon>
    </lineage>
</organism>
<protein>
    <recommendedName>
        <fullName evidence="1">LicD/FKTN/FKRP nucleotidyltransferase domain-containing protein</fullName>
    </recommendedName>
</protein>
<dbReference type="GO" id="GO:0009100">
    <property type="term" value="P:glycoprotein metabolic process"/>
    <property type="evidence" value="ECO:0007669"/>
    <property type="project" value="UniProtKB-ARBA"/>
</dbReference>
<accession>A0A2C9LLG1</accession>
<dbReference type="EnsemblMetazoa" id="BGLB032468-RD">
    <property type="protein sequence ID" value="BGLB032468-PD"/>
    <property type="gene ID" value="BGLB032468"/>
</dbReference>
<evidence type="ECO:0000259" key="1">
    <source>
        <dbReference type="Pfam" id="PF04991"/>
    </source>
</evidence>
<dbReference type="EnsemblMetazoa" id="BGLB032468-RB">
    <property type="protein sequence ID" value="BGLB032468-PB"/>
    <property type="gene ID" value="BGLB032468"/>
</dbReference>
<sequence>MHIFITKGRKLKYFCFLVAFLLLMFIPEFRNFVLKLFWPKGWVSLSNYQILKIVFFSKLPLGVSDLECNGKNSLFKRSDIYDIRKCEQNQGLKFRKVSSLEASSPFHPIISVREHCDLISLYVEMSYILAQANLSHFLAFGSLIGVYRHRGIIPWDDDIDIAANGLEWEAFRRALSCVEGYKLRTNPNMHWKFSRSNSSYPFIDIFFYTEDENYVWFLTSYVKMEFAHVKKEVFPLTVGMFEDITVPLPAAMETIVQRDYEPVYCQPPSLNHKSHTPTKSAKSVLCATLNQTYDMYNV</sequence>
<gene>
    <name evidence="2" type="primary">106073899</name>
</gene>